<feature type="region of interest" description="Disordered" evidence="2">
    <location>
        <begin position="646"/>
        <end position="726"/>
    </location>
</feature>
<feature type="compositionally biased region" description="Polar residues" evidence="2">
    <location>
        <begin position="607"/>
        <end position="620"/>
    </location>
</feature>
<dbReference type="Gene3D" id="3.30.70.330">
    <property type="match status" value="1"/>
</dbReference>
<feature type="domain" description="RRM" evidence="3">
    <location>
        <begin position="50"/>
        <end position="128"/>
    </location>
</feature>
<evidence type="ECO:0000259" key="3">
    <source>
        <dbReference type="PROSITE" id="PS50102"/>
    </source>
</evidence>
<feature type="compositionally biased region" description="Low complexity" evidence="2">
    <location>
        <begin position="652"/>
        <end position="670"/>
    </location>
</feature>
<sequence>MFRERKSEKPREWEPARSQGRHSREREADEWITVKRKNMRPKPYPPIACKTIFINFLPPETHPQTLVDIFSHYGDIAELSLPHRTRNNCNHRYAFIKFYSTQAVINAIRQENGRRIGMFKIKVNPAKYDKPYMSQFHRPIHHRPHKLPPAKTFLSHRNPAWRDHRSYKEATNPNKENQNKTFPTTNPKDQPQDKPFQKSPEPSSDTKYDNLIPNQILEPIPQNLIREMSSKRIMSSKVLGEATERVREEMEIGEMDGEQYLWIKGKKNPELEELLKRSVIAVAIAPSPSSIILDHILAEGVSCVKIKPLGGLLHLLSFDSIEDKKAMVECQWLQRWFVEIRDVSESNAAIWRETWITIYGVPISAWGYENFFEIGSIYGKVQSVDYSRMDYARVLVITDCFFQINHPVLFSVEGKNFKIYVSEENGFQSKYVQPGNGISPETAQLQMKDSRGKGVEASIEKPSESPPRGISEVSPINLGTDERQHNYEIMISPTKTKTPSPPSKNQKPLKYPNQSKTQLIFNSPMKSPISQSSQRNLMNSHANKDVQSLENIILSSPTFVEQPAALGDLGPNEGSTKMGLGKNFSFQYFNPTLNTLDLSKSPKPIKQKSTPSSPIPTTNLDQTQVAQPNYSFHYVNPTIPTSNNFFPLVRPSQKTSTTNSFSSSTSTSSPSIPPGFEDYIPSPLKKFREQRKIRKTQKKKMRRQASVSSQTPHISHPAHDQPDNQRKTIANEIIDLGLKLGMNFKGPLSELHDRIMDILARQKEDWQSNP</sequence>
<dbReference type="PROSITE" id="PS50102">
    <property type="entry name" value="RRM"/>
    <property type="match status" value="1"/>
</dbReference>
<feature type="compositionally biased region" description="Basic and acidic residues" evidence="2">
    <location>
        <begin position="1"/>
        <end position="15"/>
    </location>
</feature>
<dbReference type="EMBL" id="FR852866">
    <property type="protein sequence ID" value="CCA66197.1"/>
    <property type="molecule type" value="Genomic_DNA"/>
</dbReference>
<dbReference type="InterPro" id="IPR035979">
    <property type="entry name" value="RBD_domain_sf"/>
</dbReference>
<reference evidence="4" key="1">
    <citation type="journal article" date="2014" name="Plant J.">
        <title>Profiling of extensively diversified plant LINEs reveals distinct plant-specific subclades.</title>
        <authorList>
            <person name="Heitkam T."/>
            <person name="Holtgrawe D."/>
            <person name="Dohm J.C."/>
            <person name="Minoche A.E."/>
            <person name="Himmelbauer H."/>
            <person name="Weisshaar B."/>
            <person name="Schmidt T."/>
        </authorList>
    </citation>
    <scope>NUCLEOTIDE SEQUENCE</scope>
</reference>
<feature type="compositionally biased region" description="Basic and acidic residues" evidence="2">
    <location>
        <begin position="448"/>
        <end position="463"/>
    </location>
</feature>
<feature type="compositionally biased region" description="Basic and acidic residues" evidence="2">
    <location>
        <begin position="717"/>
        <end position="726"/>
    </location>
</feature>
<evidence type="ECO:0000256" key="2">
    <source>
        <dbReference type="SAM" id="MobiDB-lite"/>
    </source>
</evidence>
<dbReference type="PANTHER" id="PTHR34427:SF5">
    <property type="entry name" value="DUF4283 DOMAIN-CONTAINING PROTEIN"/>
    <property type="match status" value="1"/>
</dbReference>
<feature type="compositionally biased region" description="Basic residues" evidence="2">
    <location>
        <begin position="688"/>
        <end position="703"/>
    </location>
</feature>
<dbReference type="CDD" id="cd00590">
    <property type="entry name" value="RRM_SF"/>
    <property type="match status" value="1"/>
</dbReference>
<dbReference type="Pfam" id="PF00076">
    <property type="entry name" value="RRM_1"/>
    <property type="match status" value="1"/>
</dbReference>
<feature type="compositionally biased region" description="Polar residues" evidence="2">
    <location>
        <begin position="169"/>
        <end position="189"/>
    </location>
</feature>
<proteinExistence type="predicted"/>
<accession>F4NCL5</accession>
<evidence type="ECO:0000256" key="1">
    <source>
        <dbReference type="PROSITE-ProRule" id="PRU00176"/>
    </source>
</evidence>
<dbReference type="SMART" id="SM00360">
    <property type="entry name" value="RRM"/>
    <property type="match status" value="1"/>
</dbReference>
<protein>
    <recommendedName>
        <fullName evidence="3">RRM domain-containing protein</fullName>
    </recommendedName>
</protein>
<dbReference type="AlphaFoldDB" id="F4NCL5"/>
<organism evidence="4">
    <name type="scientific">Beta vulgaris subsp. vulgaris</name>
    <name type="common">Beet</name>
    <dbReference type="NCBI Taxonomy" id="3555"/>
    <lineage>
        <taxon>Eukaryota</taxon>
        <taxon>Viridiplantae</taxon>
        <taxon>Streptophyta</taxon>
        <taxon>Embryophyta</taxon>
        <taxon>Tracheophyta</taxon>
        <taxon>Spermatophyta</taxon>
        <taxon>Magnoliopsida</taxon>
        <taxon>eudicotyledons</taxon>
        <taxon>Gunneridae</taxon>
        <taxon>Pentapetalae</taxon>
        <taxon>Caryophyllales</taxon>
        <taxon>Chenopodiaceae</taxon>
        <taxon>Betoideae</taxon>
        <taxon>Beta</taxon>
    </lineage>
</organism>
<name>F4NCL5_BETVV</name>
<feature type="region of interest" description="Disordered" evidence="2">
    <location>
        <begin position="167"/>
        <end position="209"/>
    </location>
</feature>
<dbReference type="PANTHER" id="PTHR34427">
    <property type="entry name" value="DUF4283 DOMAIN PROTEIN"/>
    <property type="match status" value="1"/>
</dbReference>
<dbReference type="InterPro" id="IPR000504">
    <property type="entry name" value="RRM_dom"/>
</dbReference>
<dbReference type="SUPFAM" id="SSF54928">
    <property type="entry name" value="RNA-binding domain, RBD"/>
    <property type="match status" value="1"/>
</dbReference>
<dbReference type="InterPro" id="IPR012677">
    <property type="entry name" value="Nucleotide-bd_a/b_plait_sf"/>
</dbReference>
<feature type="region of interest" description="Disordered" evidence="2">
    <location>
        <begin position="1"/>
        <end position="29"/>
    </location>
</feature>
<feature type="region of interest" description="Disordered" evidence="2">
    <location>
        <begin position="597"/>
        <end position="620"/>
    </location>
</feature>
<feature type="region of interest" description="Disordered" evidence="2">
    <location>
        <begin position="433"/>
        <end position="513"/>
    </location>
</feature>
<dbReference type="GO" id="GO:0003723">
    <property type="term" value="F:RNA binding"/>
    <property type="evidence" value="ECO:0007669"/>
    <property type="project" value="UniProtKB-UniRule"/>
</dbReference>
<keyword evidence="1" id="KW-0694">RNA-binding</keyword>
<evidence type="ECO:0000313" key="4">
    <source>
        <dbReference type="EMBL" id="CCA66197.1"/>
    </source>
</evidence>